<reference evidence="3" key="1">
    <citation type="journal article" date="2019" name="Int. J. Syst. Evol. Microbiol.">
        <title>Halobacteriovorax valvorus sp. nov., a novel prokaryotic predator isolated from coastal seawater of China.</title>
        <authorList>
            <person name="Chen M.-X."/>
        </authorList>
    </citation>
    <scope>NUCLEOTIDE SEQUENCE [LARGE SCALE GENOMIC DNA]</scope>
    <source>
        <strain evidence="3">BL9</strain>
    </source>
</reference>
<keyword evidence="1" id="KW-0812">Transmembrane</keyword>
<protein>
    <submittedName>
        <fullName evidence="2">Uncharacterized protein</fullName>
    </submittedName>
</protein>
<keyword evidence="3" id="KW-1185">Reference proteome</keyword>
<keyword evidence="1" id="KW-0472">Membrane</keyword>
<feature type="transmembrane region" description="Helical" evidence="1">
    <location>
        <begin position="43"/>
        <end position="64"/>
    </location>
</feature>
<evidence type="ECO:0000313" key="2">
    <source>
        <dbReference type="EMBL" id="RZF22581.1"/>
    </source>
</evidence>
<name>A0ABY0II01_9BACT</name>
<sequence length="86" mass="9943">MLAGKPLSYKLQFVVIFVIHIALLYWIYWLLQNTGALSTMKVMAHFTGIAIYGALLIRGCAAWAKWHHLNDIKKLQDKQDKENNQK</sequence>
<organism evidence="2 3">
    <name type="scientific">Halobacteriovorax vibrionivorans</name>
    <dbReference type="NCBI Taxonomy" id="2152716"/>
    <lineage>
        <taxon>Bacteria</taxon>
        <taxon>Pseudomonadati</taxon>
        <taxon>Bdellovibrionota</taxon>
        <taxon>Bacteriovoracia</taxon>
        <taxon>Bacteriovoracales</taxon>
        <taxon>Halobacteriovoraceae</taxon>
        <taxon>Halobacteriovorax</taxon>
    </lineage>
</organism>
<accession>A0ABY0II01</accession>
<comment type="caution">
    <text evidence="2">The sequence shown here is derived from an EMBL/GenBank/DDBJ whole genome shotgun (WGS) entry which is preliminary data.</text>
</comment>
<dbReference type="RefSeq" id="WP_114705526.1">
    <property type="nucleotide sequence ID" value="NZ_QDKL01000001.1"/>
</dbReference>
<keyword evidence="1" id="KW-1133">Transmembrane helix</keyword>
<evidence type="ECO:0000256" key="1">
    <source>
        <dbReference type="SAM" id="Phobius"/>
    </source>
</evidence>
<evidence type="ECO:0000313" key="3">
    <source>
        <dbReference type="Proteomes" id="UP000443582"/>
    </source>
</evidence>
<feature type="transmembrane region" description="Helical" evidence="1">
    <location>
        <begin position="12"/>
        <end position="31"/>
    </location>
</feature>
<gene>
    <name evidence="2" type="ORF">DAY19_02070</name>
</gene>
<proteinExistence type="predicted"/>
<dbReference type="EMBL" id="QDKL01000001">
    <property type="protein sequence ID" value="RZF22581.1"/>
    <property type="molecule type" value="Genomic_DNA"/>
</dbReference>
<dbReference type="Proteomes" id="UP000443582">
    <property type="component" value="Unassembled WGS sequence"/>
</dbReference>